<evidence type="ECO:0000256" key="1">
    <source>
        <dbReference type="ARBA" id="ARBA00001946"/>
    </source>
</evidence>
<evidence type="ECO:0000313" key="7">
    <source>
        <dbReference type="Proteomes" id="UP001431572"/>
    </source>
</evidence>
<dbReference type="Proteomes" id="UP001431572">
    <property type="component" value="Chromosome 1"/>
</dbReference>
<dbReference type="GO" id="GO:0016787">
    <property type="term" value="F:hydrolase activity"/>
    <property type="evidence" value="ECO:0007669"/>
    <property type="project" value="UniProtKB-KW"/>
</dbReference>
<keyword evidence="2 4" id="KW-0378">Hydrolase</keyword>
<evidence type="ECO:0000259" key="3">
    <source>
        <dbReference type="PROSITE" id="PS51462"/>
    </source>
</evidence>
<dbReference type="Pfam" id="PF00293">
    <property type="entry name" value="NUDIX"/>
    <property type="match status" value="1"/>
</dbReference>
<protein>
    <submittedName>
        <fullName evidence="4">NUDIX hydrolase N-terminal domain-containing protein</fullName>
    </submittedName>
</protein>
<dbReference type="Pfam" id="PF12535">
    <property type="entry name" value="Nudix_N"/>
    <property type="match status" value="1"/>
</dbReference>
<dbReference type="PROSITE" id="PS51462">
    <property type="entry name" value="NUDIX"/>
    <property type="match status" value="1"/>
</dbReference>
<dbReference type="Gene3D" id="6.10.250.1120">
    <property type="match status" value="1"/>
</dbReference>
<evidence type="ECO:0000256" key="2">
    <source>
        <dbReference type="ARBA" id="ARBA00022801"/>
    </source>
</evidence>
<reference evidence="4 6" key="1">
    <citation type="submission" date="2020-06" db="EMBL/GenBank/DDBJ databases">
        <title>Anoxygenic phototrophic Chloroflexota member uses a Type I reaction center.</title>
        <authorList>
            <person name="Tsuji J.M."/>
            <person name="Shaw N.A."/>
            <person name="Nagashima S."/>
            <person name="Venkiteswaran J."/>
            <person name="Schiff S.L."/>
            <person name="Hanada S."/>
            <person name="Tank M."/>
            <person name="Neufeld J.D."/>
        </authorList>
    </citation>
    <scope>NUCLEOTIDE SEQUENCE [LARGE SCALE GENOMIC DNA]</scope>
    <source>
        <strain evidence="4">L227-S17</strain>
    </source>
</reference>
<dbReference type="PANTHER" id="PTHR43046">
    <property type="entry name" value="GDP-MANNOSE MANNOSYL HYDROLASE"/>
    <property type="match status" value="1"/>
</dbReference>
<dbReference type="SUPFAM" id="SSF55811">
    <property type="entry name" value="Nudix"/>
    <property type="match status" value="1"/>
</dbReference>
<dbReference type="EMBL" id="CP128399">
    <property type="protein sequence ID" value="WJW66520.1"/>
    <property type="molecule type" value="Genomic_DNA"/>
</dbReference>
<feature type="domain" description="Nudix hydrolase" evidence="3">
    <location>
        <begin position="82"/>
        <end position="215"/>
    </location>
</feature>
<dbReference type="PANTHER" id="PTHR43046:SF16">
    <property type="entry name" value="ADP-RIBOSE PYROPHOSPHATASE YJHB-RELATED"/>
    <property type="match status" value="1"/>
</dbReference>
<sequence length="227" mass="25518">MDFFEELAHKITAISSVARTGLAWSKELYERERYERILEIAAEMAELMASNNPEYEIEENLSRQLLQSWLEQVKPGVAGYVTPKVSTAAFCFDAEGRMLMGKRGDSGLWFIPTGWLEVGLTPAENVVKEVLEETGIECRPLRLVAVRDTRRGLPGITATHPAILQNISVVFMCEALSSEFKLHPKETLEAGFYHEDEALNLVVERIAPLIKVGFAAWRGEVISPFFD</sequence>
<comment type="cofactor">
    <cofactor evidence="1">
        <name>Mg(2+)</name>
        <dbReference type="ChEBI" id="CHEBI:18420"/>
    </cofactor>
</comment>
<dbReference type="InterPro" id="IPR059176">
    <property type="entry name" value="UDP-X_N"/>
</dbReference>
<organism evidence="4 6">
    <name type="scientific">Candidatus Chlorohelix allophototropha</name>
    <dbReference type="NCBI Taxonomy" id="3003348"/>
    <lineage>
        <taxon>Bacteria</taxon>
        <taxon>Bacillati</taxon>
        <taxon>Chloroflexota</taxon>
        <taxon>Chloroflexia</taxon>
        <taxon>Candidatus Chloroheliales</taxon>
        <taxon>Candidatus Chloroheliaceae</taxon>
        <taxon>Candidatus Chlorohelix</taxon>
    </lineage>
</organism>
<dbReference type="AlphaFoldDB" id="A0A8T7M021"/>
<evidence type="ECO:0000313" key="4">
    <source>
        <dbReference type="EMBL" id="NWJ44631.1"/>
    </source>
</evidence>
<dbReference type="Gene3D" id="3.90.79.10">
    <property type="entry name" value="Nucleoside Triphosphate Pyrophosphohydrolase"/>
    <property type="match status" value="1"/>
</dbReference>
<reference evidence="5" key="2">
    <citation type="journal article" date="2024" name="Nature">
        <title>Anoxygenic phototroph of the Chloroflexota uses a type I reaction centre.</title>
        <authorList>
            <person name="Tsuji J.M."/>
            <person name="Shaw N.A."/>
            <person name="Nagashima S."/>
            <person name="Venkiteswaran J.J."/>
            <person name="Schiff S.L."/>
            <person name="Watanabe T."/>
            <person name="Fukui M."/>
            <person name="Hanada S."/>
            <person name="Tank M."/>
            <person name="Neufeld J.D."/>
        </authorList>
    </citation>
    <scope>NUCLEOTIDE SEQUENCE</scope>
    <source>
        <strain evidence="5">L227-S17</strain>
    </source>
</reference>
<dbReference type="Proteomes" id="UP000521676">
    <property type="component" value="Unassembled WGS sequence"/>
</dbReference>
<dbReference type="RefSeq" id="WP_341468408.1">
    <property type="nucleotide sequence ID" value="NZ_CP128399.1"/>
</dbReference>
<evidence type="ECO:0000313" key="5">
    <source>
        <dbReference type="EMBL" id="WJW66520.1"/>
    </source>
</evidence>
<dbReference type="InterPro" id="IPR015797">
    <property type="entry name" value="NUDIX_hydrolase-like_dom_sf"/>
</dbReference>
<accession>A0A8T7M021</accession>
<evidence type="ECO:0000313" key="6">
    <source>
        <dbReference type="Proteomes" id="UP000521676"/>
    </source>
</evidence>
<dbReference type="InterPro" id="IPR000086">
    <property type="entry name" value="NUDIX_hydrolase_dom"/>
</dbReference>
<proteinExistence type="predicted"/>
<name>A0A8T7M021_9CHLR</name>
<keyword evidence="7" id="KW-1185">Reference proteome</keyword>
<dbReference type="EMBL" id="JACATZ010000001">
    <property type="protein sequence ID" value="NWJ44631.1"/>
    <property type="molecule type" value="Genomic_DNA"/>
</dbReference>
<gene>
    <name evidence="4" type="ORF">HXX08_02015</name>
    <name evidence="5" type="ORF">OZ401_002323</name>
</gene>